<evidence type="ECO:0000256" key="1">
    <source>
        <dbReference type="SAM" id="MobiDB-lite"/>
    </source>
</evidence>
<keyword evidence="3" id="KW-1185">Reference proteome</keyword>
<name>A0A9P6DY89_9AGAM</name>
<dbReference type="EMBL" id="MU128950">
    <property type="protein sequence ID" value="KAF9515423.1"/>
    <property type="molecule type" value="Genomic_DNA"/>
</dbReference>
<protein>
    <submittedName>
        <fullName evidence="2">Uncharacterized protein</fullName>
    </submittedName>
</protein>
<evidence type="ECO:0000313" key="2">
    <source>
        <dbReference type="EMBL" id="KAF9515423.1"/>
    </source>
</evidence>
<sequence>MAPNNYLHPSPEMGKSPSHNPILGPCLGPDQVQSDQQMTFLMSHKPNPTLNVDKQKQSASCTLEMISSGQICSHIINITTDGMECCLWYYHHGGIAVLEFIALQWGVHPFITYHDMPLALERVPMGSHVQPSHKAKNNAQYNQDKTVPDYSFSSMITVHNARIQLGTVMTHCQYTLVGRGTVVIGGHADPPDLVGWGLMIKISWPSTDRVRESDIINVACICMAKNNNHAMLNHIPEVLHAKDYLTTPTSDHGGRSHML</sequence>
<gene>
    <name evidence="2" type="ORF">BS47DRAFT_1361000</name>
</gene>
<feature type="region of interest" description="Disordered" evidence="1">
    <location>
        <begin position="1"/>
        <end position="24"/>
    </location>
</feature>
<reference evidence="2" key="1">
    <citation type="journal article" date="2020" name="Nat. Commun.">
        <title>Large-scale genome sequencing of mycorrhizal fungi provides insights into the early evolution of symbiotic traits.</title>
        <authorList>
            <person name="Miyauchi S."/>
            <person name="Kiss E."/>
            <person name="Kuo A."/>
            <person name="Drula E."/>
            <person name="Kohler A."/>
            <person name="Sanchez-Garcia M."/>
            <person name="Morin E."/>
            <person name="Andreopoulos B."/>
            <person name="Barry K.W."/>
            <person name="Bonito G."/>
            <person name="Buee M."/>
            <person name="Carver A."/>
            <person name="Chen C."/>
            <person name="Cichocki N."/>
            <person name="Clum A."/>
            <person name="Culley D."/>
            <person name="Crous P.W."/>
            <person name="Fauchery L."/>
            <person name="Girlanda M."/>
            <person name="Hayes R.D."/>
            <person name="Keri Z."/>
            <person name="LaButti K."/>
            <person name="Lipzen A."/>
            <person name="Lombard V."/>
            <person name="Magnuson J."/>
            <person name="Maillard F."/>
            <person name="Murat C."/>
            <person name="Nolan M."/>
            <person name="Ohm R.A."/>
            <person name="Pangilinan J."/>
            <person name="Pereira M.F."/>
            <person name="Perotto S."/>
            <person name="Peter M."/>
            <person name="Pfister S."/>
            <person name="Riley R."/>
            <person name="Sitrit Y."/>
            <person name="Stielow J.B."/>
            <person name="Szollosi G."/>
            <person name="Zifcakova L."/>
            <person name="Stursova M."/>
            <person name="Spatafora J.W."/>
            <person name="Tedersoo L."/>
            <person name="Vaario L.M."/>
            <person name="Yamada A."/>
            <person name="Yan M."/>
            <person name="Wang P."/>
            <person name="Xu J."/>
            <person name="Bruns T."/>
            <person name="Baldrian P."/>
            <person name="Vilgalys R."/>
            <person name="Dunand C."/>
            <person name="Henrissat B."/>
            <person name="Grigoriev I.V."/>
            <person name="Hibbett D."/>
            <person name="Nagy L.G."/>
            <person name="Martin F.M."/>
        </authorList>
    </citation>
    <scope>NUCLEOTIDE SEQUENCE</scope>
    <source>
        <strain evidence="2">UP504</strain>
    </source>
</reference>
<accession>A0A9P6DY89</accession>
<organism evidence="2 3">
    <name type="scientific">Hydnum rufescens UP504</name>
    <dbReference type="NCBI Taxonomy" id="1448309"/>
    <lineage>
        <taxon>Eukaryota</taxon>
        <taxon>Fungi</taxon>
        <taxon>Dikarya</taxon>
        <taxon>Basidiomycota</taxon>
        <taxon>Agaricomycotina</taxon>
        <taxon>Agaricomycetes</taxon>
        <taxon>Cantharellales</taxon>
        <taxon>Hydnaceae</taxon>
        <taxon>Hydnum</taxon>
    </lineage>
</organism>
<dbReference type="Proteomes" id="UP000886523">
    <property type="component" value="Unassembled WGS sequence"/>
</dbReference>
<evidence type="ECO:0000313" key="3">
    <source>
        <dbReference type="Proteomes" id="UP000886523"/>
    </source>
</evidence>
<dbReference type="AlphaFoldDB" id="A0A9P6DY89"/>
<proteinExistence type="predicted"/>
<comment type="caution">
    <text evidence="2">The sequence shown here is derived from an EMBL/GenBank/DDBJ whole genome shotgun (WGS) entry which is preliminary data.</text>
</comment>